<reference evidence="2 3" key="1">
    <citation type="journal article" date="2018" name="BMC Genomics">
        <title>The genome of Naegleria lovaniensis, the basis for a comparative approach to unravel pathogenicity factors of the human pathogenic amoeba N. fowleri.</title>
        <authorList>
            <person name="Liechti N."/>
            <person name="Schurch N."/>
            <person name="Bruggmann R."/>
            <person name="Wittwer M."/>
        </authorList>
    </citation>
    <scope>NUCLEOTIDE SEQUENCE [LARGE SCALE GENOMIC DNA]</scope>
    <source>
        <strain evidence="2 3">ATCC 30569</strain>
    </source>
</reference>
<dbReference type="EMBL" id="PYSW02000001">
    <property type="protein sequence ID" value="KAG2394160.1"/>
    <property type="molecule type" value="Genomic_DNA"/>
</dbReference>
<protein>
    <recommendedName>
        <fullName evidence="1">DUF4116 domain-containing protein</fullName>
    </recommendedName>
</protein>
<sequence>MLQQNWRALKDVSEDFKKDKEIVMQAVKQNWCALQFASEYLKKDYEIVLAAIKGNGFEFRYASDDLRKDKHLLLEAAKQRLLLLASDPQRDDVKTILLKFNYTDLVSAFVSIELKTNKAFVRGSQN</sequence>
<dbReference type="GeneID" id="68096379"/>
<comment type="caution">
    <text evidence="2">The sequence shown here is derived from an EMBL/GenBank/DDBJ whole genome shotgun (WGS) entry which is preliminary data.</text>
</comment>
<dbReference type="InterPro" id="IPR025197">
    <property type="entry name" value="DUF4116"/>
</dbReference>
<proteinExistence type="predicted"/>
<dbReference type="Proteomes" id="UP000816034">
    <property type="component" value="Unassembled WGS sequence"/>
</dbReference>
<dbReference type="RefSeq" id="XP_044556054.1">
    <property type="nucleotide sequence ID" value="XM_044693506.1"/>
</dbReference>
<evidence type="ECO:0000313" key="2">
    <source>
        <dbReference type="EMBL" id="KAG2394160.1"/>
    </source>
</evidence>
<dbReference type="Pfam" id="PF13475">
    <property type="entry name" value="DUF4116"/>
    <property type="match status" value="2"/>
</dbReference>
<organism evidence="2 3">
    <name type="scientific">Naegleria lovaniensis</name>
    <name type="common">Amoeba</name>
    <dbReference type="NCBI Taxonomy" id="51637"/>
    <lineage>
        <taxon>Eukaryota</taxon>
        <taxon>Discoba</taxon>
        <taxon>Heterolobosea</taxon>
        <taxon>Tetramitia</taxon>
        <taxon>Eutetramitia</taxon>
        <taxon>Vahlkampfiidae</taxon>
        <taxon>Naegleria</taxon>
    </lineage>
</organism>
<feature type="domain" description="DUF4116" evidence="1">
    <location>
        <begin position="2"/>
        <end position="42"/>
    </location>
</feature>
<evidence type="ECO:0000259" key="1">
    <source>
        <dbReference type="Pfam" id="PF13475"/>
    </source>
</evidence>
<feature type="domain" description="DUF4116" evidence="1">
    <location>
        <begin position="44"/>
        <end position="80"/>
    </location>
</feature>
<keyword evidence="3" id="KW-1185">Reference proteome</keyword>
<gene>
    <name evidence="2" type="ORF">C9374_003924</name>
</gene>
<dbReference type="AlphaFoldDB" id="A0AA88H059"/>
<evidence type="ECO:0000313" key="3">
    <source>
        <dbReference type="Proteomes" id="UP000816034"/>
    </source>
</evidence>
<name>A0AA88H059_NAELO</name>
<accession>A0AA88H059</accession>